<dbReference type="Pfam" id="PF07739">
    <property type="entry name" value="TipAS"/>
    <property type="match status" value="1"/>
</dbReference>
<name>A0A917BBH2_HALAA</name>
<dbReference type="RefSeq" id="WP_188378980.1">
    <property type="nucleotide sequence ID" value="NZ_BMEL01000005.1"/>
</dbReference>
<keyword evidence="2" id="KW-0238">DNA-binding</keyword>
<keyword evidence="1" id="KW-0805">Transcription regulation</keyword>
<evidence type="ECO:0000256" key="1">
    <source>
        <dbReference type="ARBA" id="ARBA00023015"/>
    </source>
</evidence>
<gene>
    <name evidence="6" type="ORF">GCM10010954_36560</name>
</gene>
<reference evidence="6" key="1">
    <citation type="journal article" date="2014" name="Int. J. Syst. Evol. Microbiol.">
        <title>Complete genome sequence of Corynebacterium casei LMG S-19264T (=DSM 44701T), isolated from a smear-ripened cheese.</title>
        <authorList>
            <consortium name="US DOE Joint Genome Institute (JGI-PGF)"/>
            <person name="Walter F."/>
            <person name="Albersmeier A."/>
            <person name="Kalinowski J."/>
            <person name="Ruckert C."/>
        </authorList>
    </citation>
    <scope>NUCLEOTIDE SEQUENCE</scope>
    <source>
        <strain evidence="6">CGMCC 1.12153</strain>
    </source>
</reference>
<dbReference type="PROSITE" id="PS50937">
    <property type="entry name" value="HTH_MERR_2"/>
    <property type="match status" value="1"/>
</dbReference>
<dbReference type="InterPro" id="IPR012925">
    <property type="entry name" value="TipAS_dom"/>
</dbReference>
<comment type="caution">
    <text evidence="6">The sequence shown here is derived from an EMBL/GenBank/DDBJ whole genome shotgun (WGS) entry which is preliminary data.</text>
</comment>
<protein>
    <submittedName>
        <fullName evidence="6">MerR family transcriptional regulator</fullName>
    </submittedName>
</protein>
<dbReference type="InterPro" id="IPR000551">
    <property type="entry name" value="MerR-type_HTH_dom"/>
</dbReference>
<dbReference type="SUPFAM" id="SSF89082">
    <property type="entry name" value="Antibiotic binding domain of TipA-like multidrug resistance regulators"/>
    <property type="match status" value="1"/>
</dbReference>
<evidence type="ECO:0000256" key="3">
    <source>
        <dbReference type="ARBA" id="ARBA00023159"/>
    </source>
</evidence>
<dbReference type="Gene3D" id="1.10.1660.10">
    <property type="match status" value="1"/>
</dbReference>
<dbReference type="CDD" id="cd01106">
    <property type="entry name" value="HTH_TipAL-Mta"/>
    <property type="match status" value="1"/>
</dbReference>
<proteinExistence type="predicted"/>
<evidence type="ECO:0000259" key="5">
    <source>
        <dbReference type="PROSITE" id="PS50937"/>
    </source>
</evidence>
<organism evidence="6 7">
    <name type="scientific">Halobacillus andaensis</name>
    <dbReference type="NCBI Taxonomy" id="1176239"/>
    <lineage>
        <taxon>Bacteria</taxon>
        <taxon>Bacillati</taxon>
        <taxon>Bacillota</taxon>
        <taxon>Bacilli</taxon>
        <taxon>Bacillales</taxon>
        <taxon>Bacillaceae</taxon>
        <taxon>Halobacillus</taxon>
    </lineage>
</organism>
<evidence type="ECO:0000313" key="6">
    <source>
        <dbReference type="EMBL" id="GGF34177.1"/>
    </source>
</evidence>
<dbReference type="InterPro" id="IPR047057">
    <property type="entry name" value="MerR_fam"/>
</dbReference>
<keyword evidence="3" id="KW-0010">Activator</keyword>
<reference evidence="6" key="2">
    <citation type="submission" date="2020-09" db="EMBL/GenBank/DDBJ databases">
        <authorList>
            <person name="Sun Q."/>
            <person name="Zhou Y."/>
        </authorList>
    </citation>
    <scope>NUCLEOTIDE SEQUENCE</scope>
    <source>
        <strain evidence="6">CGMCC 1.12153</strain>
    </source>
</reference>
<dbReference type="GO" id="GO:0003700">
    <property type="term" value="F:DNA-binding transcription factor activity"/>
    <property type="evidence" value="ECO:0007669"/>
    <property type="project" value="InterPro"/>
</dbReference>
<dbReference type="InterPro" id="IPR009061">
    <property type="entry name" value="DNA-bd_dom_put_sf"/>
</dbReference>
<feature type="domain" description="HTH merR-type" evidence="5">
    <location>
        <begin position="1"/>
        <end position="69"/>
    </location>
</feature>
<dbReference type="EMBL" id="BMEL01000005">
    <property type="protein sequence ID" value="GGF34177.1"/>
    <property type="molecule type" value="Genomic_DNA"/>
</dbReference>
<evidence type="ECO:0000313" key="7">
    <source>
        <dbReference type="Proteomes" id="UP000660110"/>
    </source>
</evidence>
<dbReference type="InterPro" id="IPR036244">
    <property type="entry name" value="TipA-like_antibiotic-bd"/>
</dbReference>
<dbReference type="PANTHER" id="PTHR30204">
    <property type="entry name" value="REDOX-CYCLING DRUG-SENSING TRANSCRIPTIONAL ACTIVATOR SOXR"/>
    <property type="match status" value="1"/>
</dbReference>
<accession>A0A917BBH2</accession>
<sequence length="252" mass="30102">MYKVKEVADLAGISVRTLHHYDQIGLLSPKKADNGYRYYSDNDFIRLQQILFFKELDFSLQRIKEILQDPAFDEKQALKQHKTILLEKKERLDKIIQSIDQSIRTFEGGKEMAHKDRFEPFDMKNIKEHQKKYAIEAEQRWGDTDAYQESARRTSSYTEEDWKKIHEESEEIDGQLVNLMDRSPADAEVQKWIEAKRQHITDHFYECNIEIFRGLADMYINDPRFTKNMNKKKQGYADFLNKAMHIYCDHHQ</sequence>
<dbReference type="SUPFAM" id="SSF46955">
    <property type="entry name" value="Putative DNA-binding domain"/>
    <property type="match status" value="1"/>
</dbReference>
<evidence type="ECO:0000256" key="2">
    <source>
        <dbReference type="ARBA" id="ARBA00023125"/>
    </source>
</evidence>
<keyword evidence="4" id="KW-0804">Transcription</keyword>
<dbReference type="SMART" id="SM00422">
    <property type="entry name" value="HTH_MERR"/>
    <property type="match status" value="1"/>
</dbReference>
<dbReference type="AlphaFoldDB" id="A0A917BBH2"/>
<dbReference type="PANTHER" id="PTHR30204:SF90">
    <property type="entry name" value="HTH-TYPE TRANSCRIPTIONAL ACTIVATOR MTA"/>
    <property type="match status" value="1"/>
</dbReference>
<dbReference type="GO" id="GO:0003677">
    <property type="term" value="F:DNA binding"/>
    <property type="evidence" value="ECO:0007669"/>
    <property type="project" value="UniProtKB-KW"/>
</dbReference>
<dbReference type="Proteomes" id="UP000660110">
    <property type="component" value="Unassembled WGS sequence"/>
</dbReference>
<evidence type="ECO:0000256" key="4">
    <source>
        <dbReference type="ARBA" id="ARBA00023163"/>
    </source>
</evidence>
<dbReference type="Pfam" id="PF13411">
    <property type="entry name" value="MerR_1"/>
    <property type="match status" value="1"/>
</dbReference>
<dbReference type="Gene3D" id="1.10.490.50">
    <property type="entry name" value="Antibiotic binding domain of TipA-like multidrug resistance regulators"/>
    <property type="match status" value="1"/>
</dbReference>
<keyword evidence="7" id="KW-1185">Reference proteome</keyword>